<evidence type="ECO:0000313" key="3">
    <source>
        <dbReference type="Proteomes" id="UP000562492"/>
    </source>
</evidence>
<dbReference type="EMBL" id="JACHKZ010000001">
    <property type="protein sequence ID" value="MBB6575974.1"/>
    <property type="molecule type" value="Genomic_DNA"/>
</dbReference>
<protein>
    <recommendedName>
        <fullName evidence="4">Sn-glycerol-3-phosphate transporter</fullName>
    </recommendedName>
</protein>
<keyword evidence="3" id="KW-1185">Reference proteome</keyword>
<name>A0ABR6RA00_9BURK</name>
<dbReference type="Proteomes" id="UP000562492">
    <property type="component" value="Unassembled WGS sequence"/>
</dbReference>
<feature type="chain" id="PRO_5047444890" description="Sn-glycerol-3-phosphate transporter" evidence="1">
    <location>
        <begin position="28"/>
        <end position="185"/>
    </location>
</feature>
<keyword evidence="1" id="KW-0732">Signal</keyword>
<accession>A0ABR6RA00</accession>
<reference evidence="2 3" key="1">
    <citation type="submission" date="2020-08" db="EMBL/GenBank/DDBJ databases">
        <title>Functional genomics of gut bacteria from endangered species of beetles.</title>
        <authorList>
            <person name="Carlos-Shanley C."/>
        </authorList>
    </citation>
    <scope>NUCLEOTIDE SEQUENCE [LARGE SCALE GENOMIC DNA]</scope>
    <source>
        <strain evidence="2 3">S00124</strain>
    </source>
</reference>
<dbReference type="RefSeq" id="WP_184704028.1">
    <property type="nucleotide sequence ID" value="NZ_JACHKZ010000001.1"/>
</dbReference>
<feature type="signal peptide" evidence="1">
    <location>
        <begin position="1"/>
        <end position="27"/>
    </location>
</feature>
<comment type="caution">
    <text evidence="2">The sequence shown here is derived from an EMBL/GenBank/DDBJ whole genome shotgun (WGS) entry which is preliminary data.</text>
</comment>
<gene>
    <name evidence="2" type="ORF">HNP33_000022</name>
</gene>
<proteinExistence type="predicted"/>
<evidence type="ECO:0000313" key="2">
    <source>
        <dbReference type="EMBL" id="MBB6575974.1"/>
    </source>
</evidence>
<evidence type="ECO:0008006" key="4">
    <source>
        <dbReference type="Google" id="ProtNLM"/>
    </source>
</evidence>
<organism evidence="2 3">
    <name type="scientific">Comamonas odontotermitis</name>
    <dbReference type="NCBI Taxonomy" id="379895"/>
    <lineage>
        <taxon>Bacteria</taxon>
        <taxon>Pseudomonadati</taxon>
        <taxon>Pseudomonadota</taxon>
        <taxon>Betaproteobacteria</taxon>
        <taxon>Burkholderiales</taxon>
        <taxon>Comamonadaceae</taxon>
        <taxon>Comamonas</taxon>
    </lineage>
</organism>
<sequence length="185" mass="20613">MAGSILRTLNSCLGAALLCALSNMACAADTDSLSAGGGSALSGWTFGYAPYTYHFSDAKKEHDYEPDDEKHKYVWLVNAEKQLDERQVAGFAYFSNSFGQPSQYAYYGWQFRPLSGTPQLFFKLTGGVIHGYKYPYHKKIPLNNKNGWGLTAIPALGWNFDEHWGGQLNLLGKSALMFQLNYSIR</sequence>
<evidence type="ECO:0000256" key="1">
    <source>
        <dbReference type="SAM" id="SignalP"/>
    </source>
</evidence>